<proteinExistence type="predicted"/>
<organism evidence="2">
    <name type="scientific">marine sediment metagenome</name>
    <dbReference type="NCBI Taxonomy" id="412755"/>
    <lineage>
        <taxon>unclassified sequences</taxon>
        <taxon>metagenomes</taxon>
        <taxon>ecological metagenomes</taxon>
    </lineage>
</organism>
<feature type="non-terminal residue" evidence="2">
    <location>
        <position position="132"/>
    </location>
</feature>
<dbReference type="AlphaFoldDB" id="A0A0F9L3S7"/>
<keyword evidence="1" id="KW-1133">Transmembrane helix</keyword>
<feature type="transmembrane region" description="Helical" evidence="1">
    <location>
        <begin position="52"/>
        <end position="71"/>
    </location>
</feature>
<name>A0A0F9L3S7_9ZZZZ</name>
<keyword evidence="1" id="KW-0472">Membrane</keyword>
<protein>
    <recommendedName>
        <fullName evidence="3">DUF3040 domain-containing protein</fullName>
    </recommendedName>
</protein>
<feature type="transmembrane region" description="Helical" evidence="1">
    <location>
        <begin position="77"/>
        <end position="97"/>
    </location>
</feature>
<gene>
    <name evidence="2" type="ORF">LCGC14_1625900</name>
</gene>
<comment type="caution">
    <text evidence="2">The sequence shown here is derived from an EMBL/GenBank/DDBJ whole genome shotgun (WGS) entry which is preliminary data.</text>
</comment>
<reference evidence="2" key="1">
    <citation type="journal article" date="2015" name="Nature">
        <title>Complex archaea that bridge the gap between prokaryotes and eukaryotes.</title>
        <authorList>
            <person name="Spang A."/>
            <person name="Saw J.H."/>
            <person name="Jorgensen S.L."/>
            <person name="Zaremba-Niedzwiedzka K."/>
            <person name="Martijn J."/>
            <person name="Lind A.E."/>
            <person name="van Eijk R."/>
            <person name="Schleper C."/>
            <person name="Guy L."/>
            <person name="Ettema T.J."/>
        </authorList>
    </citation>
    <scope>NUCLEOTIDE SEQUENCE</scope>
</reference>
<keyword evidence="1" id="KW-0812">Transmembrane</keyword>
<evidence type="ECO:0000256" key="1">
    <source>
        <dbReference type="SAM" id="Phobius"/>
    </source>
</evidence>
<evidence type="ECO:0000313" key="2">
    <source>
        <dbReference type="EMBL" id="KKM22380.1"/>
    </source>
</evidence>
<sequence>MSSKLERDIEEVLAQIDRFPPKRSLWSRLRRRVANAIGGVGEAIASIPRPRISIGQVLLIAIAVIVIAYFGFRSSNIGSILIFGGILAFIGAFIFSLRRQSSSRMPEKRWRGQPMNLGEPGDSWWKRWRSRR</sequence>
<evidence type="ECO:0008006" key="3">
    <source>
        <dbReference type="Google" id="ProtNLM"/>
    </source>
</evidence>
<accession>A0A0F9L3S7</accession>
<dbReference type="EMBL" id="LAZR01013345">
    <property type="protein sequence ID" value="KKM22380.1"/>
    <property type="molecule type" value="Genomic_DNA"/>
</dbReference>